<evidence type="ECO:0000313" key="4">
    <source>
        <dbReference type="Proteomes" id="UP001178461"/>
    </source>
</evidence>
<keyword evidence="4" id="KW-1185">Reference proteome</keyword>
<protein>
    <submittedName>
        <fullName evidence="3">FBA domain-containing protein</fullName>
    </submittedName>
</protein>
<dbReference type="EMBL" id="OX395133">
    <property type="protein sequence ID" value="CAI5780684.1"/>
    <property type="molecule type" value="Genomic_DNA"/>
</dbReference>
<dbReference type="PROSITE" id="PS51114">
    <property type="entry name" value="FBA"/>
    <property type="match status" value="1"/>
</dbReference>
<evidence type="ECO:0000259" key="2">
    <source>
        <dbReference type="PROSITE" id="PS51114"/>
    </source>
</evidence>
<gene>
    <name evidence="3" type="ORF">PODLI_1B022971</name>
</gene>
<dbReference type="GO" id="GO:0005737">
    <property type="term" value="C:cytoplasm"/>
    <property type="evidence" value="ECO:0007669"/>
    <property type="project" value="TreeGrafter"/>
</dbReference>
<dbReference type="AlphaFoldDB" id="A0AA35PA46"/>
<feature type="region of interest" description="Disordered" evidence="1">
    <location>
        <begin position="1"/>
        <end position="51"/>
    </location>
</feature>
<evidence type="ECO:0000256" key="1">
    <source>
        <dbReference type="SAM" id="MobiDB-lite"/>
    </source>
</evidence>
<dbReference type="GO" id="GO:0019005">
    <property type="term" value="C:SCF ubiquitin ligase complex"/>
    <property type="evidence" value="ECO:0007669"/>
    <property type="project" value="TreeGrafter"/>
</dbReference>
<dbReference type="InterPro" id="IPR007397">
    <property type="entry name" value="F-box-assoc_dom"/>
</dbReference>
<dbReference type="InterPro" id="IPR039752">
    <property type="entry name" value="F-box_only"/>
</dbReference>
<dbReference type="Gene3D" id="2.60.120.260">
    <property type="entry name" value="Galactose-binding domain-like"/>
    <property type="match status" value="1"/>
</dbReference>
<name>A0AA35PA46_9SAUR</name>
<feature type="domain" description="FBA" evidence="2">
    <location>
        <begin position="26"/>
        <end position="221"/>
    </location>
</feature>
<evidence type="ECO:0000313" key="3">
    <source>
        <dbReference type="EMBL" id="CAI5780684.1"/>
    </source>
</evidence>
<proteinExistence type="predicted"/>
<reference evidence="3" key="1">
    <citation type="submission" date="2022-12" db="EMBL/GenBank/DDBJ databases">
        <authorList>
            <person name="Alioto T."/>
            <person name="Alioto T."/>
            <person name="Gomez Garrido J."/>
        </authorList>
    </citation>
    <scope>NUCLEOTIDE SEQUENCE</scope>
</reference>
<dbReference type="FunFam" id="2.60.120.260:FF:000012">
    <property type="entry name" value="F-box only protein 2"/>
    <property type="match status" value="1"/>
</dbReference>
<dbReference type="InterPro" id="IPR008979">
    <property type="entry name" value="Galactose-bd-like_sf"/>
</dbReference>
<dbReference type="SMART" id="SM01198">
    <property type="entry name" value="FBA"/>
    <property type="match status" value="1"/>
</dbReference>
<dbReference type="PANTHER" id="PTHR12125">
    <property type="entry name" value="F-BOX ONLY PROTEIN 6-LIKE PROTEIN"/>
    <property type="match status" value="1"/>
</dbReference>
<dbReference type="GO" id="GO:0031146">
    <property type="term" value="P:SCF-dependent proteasomal ubiquitin-dependent protein catabolic process"/>
    <property type="evidence" value="ECO:0007669"/>
    <property type="project" value="TreeGrafter"/>
</dbReference>
<dbReference type="SUPFAM" id="SSF49785">
    <property type="entry name" value="Galactose-binding domain-like"/>
    <property type="match status" value="1"/>
</dbReference>
<sequence length="223" mass="25322">MASEEQQLQRKRAPKQPPPGVSVAPDPALKPFERNLLRNPNPEGVNISEPAPPLTLPRAAWNPLDPKGIFKGWQVSIEPLEADKTEVAPKSILPRYSWCVKQQHVDLVAEGFWEELLDSYQPNITVMDWYENSKLADSVYELHVRLLGADRATVMGEFHYVAHEGEQDGQENKNWHHVSHVFQRYGAGLRYVHFLHKAKEVETPAGFLRTRVTDSSVSAQLQD</sequence>
<dbReference type="GO" id="GO:0006516">
    <property type="term" value="P:glycoprotein catabolic process"/>
    <property type="evidence" value="ECO:0007669"/>
    <property type="project" value="TreeGrafter"/>
</dbReference>
<accession>A0AA35PA46</accession>
<dbReference type="Proteomes" id="UP001178461">
    <property type="component" value="Chromosome 8"/>
</dbReference>
<dbReference type="GO" id="GO:0036503">
    <property type="term" value="P:ERAD pathway"/>
    <property type="evidence" value="ECO:0007669"/>
    <property type="project" value="TreeGrafter"/>
</dbReference>
<dbReference type="GO" id="GO:0061630">
    <property type="term" value="F:ubiquitin protein ligase activity"/>
    <property type="evidence" value="ECO:0007669"/>
    <property type="project" value="TreeGrafter"/>
</dbReference>
<dbReference type="Pfam" id="PF04300">
    <property type="entry name" value="FBA"/>
    <property type="match status" value="1"/>
</dbReference>
<organism evidence="3 4">
    <name type="scientific">Podarcis lilfordi</name>
    <name type="common">Lilford's wall lizard</name>
    <dbReference type="NCBI Taxonomy" id="74358"/>
    <lineage>
        <taxon>Eukaryota</taxon>
        <taxon>Metazoa</taxon>
        <taxon>Chordata</taxon>
        <taxon>Craniata</taxon>
        <taxon>Vertebrata</taxon>
        <taxon>Euteleostomi</taxon>
        <taxon>Lepidosauria</taxon>
        <taxon>Squamata</taxon>
        <taxon>Bifurcata</taxon>
        <taxon>Unidentata</taxon>
        <taxon>Episquamata</taxon>
        <taxon>Laterata</taxon>
        <taxon>Lacertibaenia</taxon>
        <taxon>Lacertidae</taxon>
        <taxon>Podarcis</taxon>
    </lineage>
</organism>
<dbReference type="PANTHER" id="PTHR12125:SF1">
    <property type="entry name" value="F-BOX ONLY PROTEIN 50"/>
    <property type="match status" value="1"/>
</dbReference>